<reference evidence="1 2" key="1">
    <citation type="submission" date="2019-01" db="EMBL/GenBank/DDBJ databases">
        <title>Sequencing of cultivated peanut Arachis hypogaea provides insights into genome evolution and oil improvement.</title>
        <authorList>
            <person name="Chen X."/>
        </authorList>
    </citation>
    <scope>NUCLEOTIDE SEQUENCE [LARGE SCALE GENOMIC DNA]</scope>
    <source>
        <strain evidence="2">cv. Fuhuasheng</strain>
        <tissue evidence="1">Leaves</tissue>
    </source>
</reference>
<organism evidence="1 2">
    <name type="scientific">Arachis hypogaea</name>
    <name type="common">Peanut</name>
    <dbReference type="NCBI Taxonomy" id="3818"/>
    <lineage>
        <taxon>Eukaryota</taxon>
        <taxon>Viridiplantae</taxon>
        <taxon>Streptophyta</taxon>
        <taxon>Embryophyta</taxon>
        <taxon>Tracheophyta</taxon>
        <taxon>Spermatophyta</taxon>
        <taxon>Magnoliopsida</taxon>
        <taxon>eudicotyledons</taxon>
        <taxon>Gunneridae</taxon>
        <taxon>Pentapetalae</taxon>
        <taxon>rosids</taxon>
        <taxon>fabids</taxon>
        <taxon>Fabales</taxon>
        <taxon>Fabaceae</taxon>
        <taxon>Papilionoideae</taxon>
        <taxon>50 kb inversion clade</taxon>
        <taxon>dalbergioids sensu lato</taxon>
        <taxon>Dalbergieae</taxon>
        <taxon>Pterocarpus clade</taxon>
        <taxon>Arachis</taxon>
    </lineage>
</organism>
<evidence type="ECO:0000313" key="1">
    <source>
        <dbReference type="EMBL" id="RYR50751.1"/>
    </source>
</evidence>
<dbReference type="EMBL" id="SDMP01000007">
    <property type="protein sequence ID" value="RYR50751.1"/>
    <property type="molecule type" value="Genomic_DNA"/>
</dbReference>
<protein>
    <submittedName>
        <fullName evidence="1">Uncharacterized protein</fullName>
    </submittedName>
</protein>
<proteinExistence type="predicted"/>
<gene>
    <name evidence="1" type="ORF">Ahy_A07g037369</name>
</gene>
<name>A0A445CIK5_ARAHY</name>
<dbReference type="Proteomes" id="UP000289738">
    <property type="component" value="Chromosome A07"/>
</dbReference>
<keyword evidence="2" id="KW-1185">Reference proteome</keyword>
<dbReference type="AlphaFoldDB" id="A0A445CIK5"/>
<comment type="caution">
    <text evidence="1">The sequence shown here is derived from an EMBL/GenBank/DDBJ whole genome shotgun (WGS) entry which is preliminary data.</text>
</comment>
<evidence type="ECO:0000313" key="2">
    <source>
        <dbReference type="Proteomes" id="UP000289738"/>
    </source>
</evidence>
<accession>A0A445CIK5</accession>
<sequence length="92" mass="10252">MTHVHITCTETETRLKVMLISLSLKLIVIAIQKRRFIHTVLVISVSDEVTSSSSCSSRITVQAEPQILKAIHRASRASRIQGLSSDRNKIIV</sequence>